<feature type="transmembrane region" description="Helical" evidence="1">
    <location>
        <begin position="67"/>
        <end position="89"/>
    </location>
</feature>
<reference evidence="3" key="1">
    <citation type="journal article" date="2019" name="Int. J. Syst. Evol. Microbiol.">
        <title>The Global Catalogue of Microorganisms (GCM) 10K type strain sequencing project: providing services to taxonomists for standard genome sequencing and annotation.</title>
        <authorList>
            <consortium name="The Broad Institute Genomics Platform"/>
            <consortium name="The Broad Institute Genome Sequencing Center for Infectious Disease"/>
            <person name="Wu L."/>
            <person name="Ma J."/>
        </authorList>
    </citation>
    <scope>NUCLEOTIDE SEQUENCE [LARGE SCALE GENOMIC DNA]</scope>
    <source>
        <strain evidence="3">CCUG 42722</strain>
    </source>
</reference>
<dbReference type="Proteomes" id="UP001596011">
    <property type="component" value="Unassembled WGS sequence"/>
</dbReference>
<keyword evidence="1" id="KW-0472">Membrane</keyword>
<evidence type="ECO:0000313" key="2">
    <source>
        <dbReference type="EMBL" id="MFC4628374.1"/>
    </source>
</evidence>
<dbReference type="Pfam" id="PF19733">
    <property type="entry name" value="DUF6223"/>
    <property type="match status" value="1"/>
</dbReference>
<gene>
    <name evidence="2" type="ORF">ACFO6V_09030</name>
</gene>
<evidence type="ECO:0000256" key="1">
    <source>
        <dbReference type="SAM" id="Phobius"/>
    </source>
</evidence>
<sequence length="129" mass="12113">MFVQHLLVTAGVPAAVHVAAQQAVSSYALTPGRFWSFVAIGLGLVGVVVGGLALARPAGRLGIETGRLGAALALGAGLVGAVGGAVVVATSGGQLGTGGGLAGGGVAVVLGLVGVALGGLALVRARRTA</sequence>
<evidence type="ECO:0000313" key="3">
    <source>
        <dbReference type="Proteomes" id="UP001596011"/>
    </source>
</evidence>
<proteinExistence type="predicted"/>
<feature type="transmembrane region" description="Helical" evidence="1">
    <location>
        <begin position="101"/>
        <end position="123"/>
    </location>
</feature>
<dbReference type="EMBL" id="JBHSFI010000003">
    <property type="protein sequence ID" value="MFC4628374.1"/>
    <property type="molecule type" value="Genomic_DNA"/>
</dbReference>
<keyword evidence="1" id="KW-0812">Transmembrane</keyword>
<dbReference type="InterPro" id="IPR045770">
    <property type="entry name" value="DUF6223"/>
</dbReference>
<feature type="transmembrane region" description="Helical" evidence="1">
    <location>
        <begin position="36"/>
        <end position="55"/>
    </location>
</feature>
<protein>
    <submittedName>
        <fullName evidence="2">DUF6223 family protein</fullName>
    </submittedName>
</protein>
<name>A0ABV9HEH8_9MICO</name>
<keyword evidence="3" id="KW-1185">Reference proteome</keyword>
<keyword evidence="1" id="KW-1133">Transmembrane helix</keyword>
<organism evidence="2 3">
    <name type="scientific">Promicromonospora alba</name>
    <dbReference type="NCBI Taxonomy" id="1616110"/>
    <lineage>
        <taxon>Bacteria</taxon>
        <taxon>Bacillati</taxon>
        <taxon>Actinomycetota</taxon>
        <taxon>Actinomycetes</taxon>
        <taxon>Micrococcales</taxon>
        <taxon>Promicromonosporaceae</taxon>
        <taxon>Promicromonospora</taxon>
    </lineage>
</organism>
<comment type="caution">
    <text evidence="2">The sequence shown here is derived from an EMBL/GenBank/DDBJ whole genome shotgun (WGS) entry which is preliminary data.</text>
</comment>
<dbReference type="RefSeq" id="WP_377134401.1">
    <property type="nucleotide sequence ID" value="NZ_JBHSFI010000003.1"/>
</dbReference>
<accession>A0ABV9HEH8</accession>